<evidence type="ECO:0000259" key="3">
    <source>
        <dbReference type="Pfam" id="PF22596"/>
    </source>
</evidence>
<dbReference type="EMBL" id="GL698561">
    <property type="protein sequence ID" value="EFY85940.1"/>
    <property type="molecule type" value="Genomic_DNA"/>
</dbReference>
<feature type="region of interest" description="Disordered" evidence="1">
    <location>
        <begin position="77"/>
        <end position="97"/>
    </location>
</feature>
<feature type="domain" description="Pierisin-like" evidence="3">
    <location>
        <begin position="116"/>
        <end position="245"/>
    </location>
</feature>
<dbReference type="eggNOG" id="ENOG502RQXQ">
    <property type="taxonomic scope" value="Eukaryota"/>
</dbReference>
<sequence length="669" mass="72552">MKAYQWLVVLAIRAFAAPLVTSPHFSEQRVVRSSDDFQNSSALAGKTCFHVSPDHSETLNTRDLVLRGAILKRLATPKHAASRPTKLPGKEEHSVISAEEASRMKLPGGGRPGVFYRGDSRPPTEVFESGFVPRGHDLSLRRHLSFAGDSGLVSLTRSRRSAERYAFGRTGAKTGRGYVYVVSPTDVPDGYWVPGIFPPDKNPAVGYNQEFAATGPVPGSSISHAYEVYGDNPSDRSRRIDNENYALMDYPGCLTMKRSVVICDPAKPMDDELVIIKSAYPGRLGRLQLPGSTSIGAPGASLKMPGRPAGGKVRSSSATSLSKPTTKIATKPRPAGQLGFVATISLLGPFAHNALNALKNWDHPIGRGVAWFDDAINSLQESIGGKQVPEIHGNELKLRMICWLRGQPRFPSPVDRACQRLREKDAGRTEQDKERDWQTGLAQLREACGKAAMTPPADDGLRDAVFKHCEALEDGILRLNEARTRLIAHREQFREKVNAGGQVEPEDIDEAAEYISNGAFPSFPNDDGDKVRELAAWYMGDVKPENKDMTPGPESKHGQSAPVDPPAWVAASRVMAKAIPLDGAVGREAFNLVDRGPYAGLFNEAAPSSNETCYSPAGLVSAQPGEIWDRISAALVYIEQNLVGEKKKICKGCYGGNDQWDLACGSATA</sequence>
<dbReference type="HOGENOM" id="CLU_401739_0_0_1"/>
<protein>
    <recommendedName>
        <fullName evidence="3">Pierisin-like domain-containing protein</fullName>
    </recommendedName>
</protein>
<feature type="signal peptide" evidence="2">
    <location>
        <begin position="1"/>
        <end position="16"/>
    </location>
</feature>
<evidence type="ECO:0000256" key="2">
    <source>
        <dbReference type="SAM" id="SignalP"/>
    </source>
</evidence>
<dbReference type="SUPFAM" id="SSF56399">
    <property type="entry name" value="ADP-ribosylation"/>
    <property type="match status" value="1"/>
</dbReference>
<evidence type="ECO:0000313" key="4">
    <source>
        <dbReference type="EMBL" id="EFY85940.1"/>
    </source>
</evidence>
<feature type="region of interest" description="Disordered" evidence="1">
    <location>
        <begin position="296"/>
        <end position="329"/>
    </location>
</feature>
<gene>
    <name evidence="4" type="ORF">MAC_08023</name>
</gene>
<dbReference type="KEGG" id="maw:19252334"/>
<dbReference type="Gene3D" id="3.90.210.10">
    <property type="entry name" value="Heat-Labile Enterotoxin, subunit A"/>
    <property type="match status" value="1"/>
</dbReference>
<reference evidence="4 5" key="1">
    <citation type="journal article" date="2011" name="PLoS Genet.">
        <title>Genome sequencing and comparative transcriptomics of the model entomopathogenic fungi Metarhizium anisopliae and M. acridum.</title>
        <authorList>
            <person name="Gao Q."/>
            <person name="Jin K."/>
            <person name="Ying S.H."/>
            <person name="Zhang Y."/>
            <person name="Xiao G."/>
            <person name="Shang Y."/>
            <person name="Duan Z."/>
            <person name="Hu X."/>
            <person name="Xie X.Q."/>
            <person name="Zhou G."/>
            <person name="Peng G."/>
            <person name="Luo Z."/>
            <person name="Huang W."/>
            <person name="Wang B."/>
            <person name="Fang W."/>
            <person name="Wang S."/>
            <person name="Zhong Y."/>
            <person name="Ma L.J."/>
            <person name="St Leger R.J."/>
            <person name="Zhao G.P."/>
            <person name="Pei Y."/>
            <person name="Feng M.G."/>
            <person name="Xia Y."/>
            <person name="Wang C."/>
        </authorList>
    </citation>
    <scope>NUCLEOTIDE SEQUENCE [LARGE SCALE GENOMIC DNA]</scope>
    <source>
        <strain evidence="4 5">CQMa 102</strain>
    </source>
</reference>
<evidence type="ECO:0000256" key="1">
    <source>
        <dbReference type="SAM" id="MobiDB-lite"/>
    </source>
</evidence>
<evidence type="ECO:0000313" key="5">
    <source>
        <dbReference type="Proteomes" id="UP000002499"/>
    </source>
</evidence>
<dbReference type="OrthoDB" id="4868762at2759"/>
<dbReference type="Pfam" id="PF22596">
    <property type="entry name" value="Scabin-like"/>
    <property type="match status" value="1"/>
</dbReference>
<feature type="region of interest" description="Disordered" evidence="1">
    <location>
        <begin position="544"/>
        <end position="563"/>
    </location>
</feature>
<dbReference type="InterPro" id="IPR054695">
    <property type="entry name" value="Pierisin-like_dom"/>
</dbReference>
<dbReference type="Proteomes" id="UP000002499">
    <property type="component" value="Unassembled WGS sequence"/>
</dbReference>
<accession>E9EDS5</accession>
<feature type="compositionally biased region" description="Polar residues" evidence="1">
    <location>
        <begin position="314"/>
        <end position="328"/>
    </location>
</feature>
<name>E9EDS5_METAQ</name>
<keyword evidence="5" id="KW-1185">Reference proteome</keyword>
<proteinExistence type="predicted"/>
<organism evidence="5">
    <name type="scientific">Metarhizium acridum (strain CQMa 102)</name>
    <dbReference type="NCBI Taxonomy" id="655827"/>
    <lineage>
        <taxon>Eukaryota</taxon>
        <taxon>Fungi</taxon>
        <taxon>Dikarya</taxon>
        <taxon>Ascomycota</taxon>
        <taxon>Pezizomycotina</taxon>
        <taxon>Sordariomycetes</taxon>
        <taxon>Hypocreomycetidae</taxon>
        <taxon>Hypocreales</taxon>
        <taxon>Clavicipitaceae</taxon>
        <taxon>Metarhizium</taxon>
    </lineage>
</organism>
<feature type="chain" id="PRO_5003238771" description="Pierisin-like domain-containing protein" evidence="2">
    <location>
        <begin position="17"/>
        <end position="669"/>
    </location>
</feature>
<dbReference type="OMA" id="QDKERDW"/>
<dbReference type="GeneID" id="19252334"/>
<dbReference type="InParanoid" id="E9EDS5"/>
<keyword evidence="2" id="KW-0732">Signal</keyword>
<dbReference type="AlphaFoldDB" id="E9EDS5"/>